<evidence type="ECO:0000313" key="3">
    <source>
        <dbReference type="EMBL" id="GAK61013.1"/>
    </source>
</evidence>
<dbReference type="InterPro" id="IPR001387">
    <property type="entry name" value="Cro/C1-type_HTH"/>
</dbReference>
<evidence type="ECO:0000259" key="2">
    <source>
        <dbReference type="PROSITE" id="PS50943"/>
    </source>
</evidence>
<dbReference type="Gene3D" id="1.10.260.40">
    <property type="entry name" value="lambda repressor-like DNA-binding domains"/>
    <property type="match status" value="1"/>
</dbReference>
<dbReference type="Pfam" id="PF01381">
    <property type="entry name" value="HTH_3"/>
    <property type="match status" value="1"/>
</dbReference>
<evidence type="ECO:0000256" key="1">
    <source>
        <dbReference type="SAM" id="Phobius"/>
    </source>
</evidence>
<dbReference type="Gene3D" id="3.40.50.300">
    <property type="entry name" value="P-loop containing nucleotide triphosphate hydrolases"/>
    <property type="match status" value="1"/>
</dbReference>
<organism evidence="3 4">
    <name type="scientific">Vecturithrix granuli</name>
    <dbReference type="NCBI Taxonomy" id="1499967"/>
    <lineage>
        <taxon>Bacteria</taxon>
        <taxon>Candidatus Moduliflexota</taxon>
        <taxon>Candidatus Vecturitrichia</taxon>
        <taxon>Candidatus Vecturitrichales</taxon>
        <taxon>Candidatus Vecturitrichaceae</taxon>
        <taxon>Candidatus Vecturithrix</taxon>
    </lineage>
</organism>
<dbReference type="InterPro" id="IPR010982">
    <property type="entry name" value="Lambda_DNA-bd_dom_sf"/>
</dbReference>
<dbReference type="Proteomes" id="UP000030661">
    <property type="component" value="Unassembled WGS sequence"/>
</dbReference>
<dbReference type="EMBL" id="DF820476">
    <property type="protein sequence ID" value="GAK61013.1"/>
    <property type="molecule type" value="Genomic_DNA"/>
</dbReference>
<dbReference type="GO" id="GO:0003677">
    <property type="term" value="F:DNA binding"/>
    <property type="evidence" value="ECO:0007669"/>
    <property type="project" value="InterPro"/>
</dbReference>
<protein>
    <submittedName>
        <fullName evidence="3">DNA segregation ATPase FtsK/SpoIIIE and related protein</fullName>
    </submittedName>
</protein>
<reference evidence="3 4" key="1">
    <citation type="journal article" date="2015" name="PeerJ">
        <title>First genomic representation of candidate bacterial phylum KSB3 points to enhanced environmental sensing as a trigger of wastewater bulking.</title>
        <authorList>
            <person name="Sekiguchi Y."/>
            <person name="Ohashi A."/>
            <person name="Parks D.H."/>
            <person name="Yamauchi T."/>
            <person name="Tyson G.W."/>
            <person name="Hugenholtz P."/>
        </authorList>
    </citation>
    <scope>NUCLEOTIDE SEQUENCE [LARGE SCALE GENOMIC DNA]</scope>
</reference>
<accession>A0A081C8V8</accession>
<gene>
    <name evidence="3" type="ORF">U27_00911</name>
</gene>
<dbReference type="SMART" id="SM00530">
    <property type="entry name" value="HTH_XRE"/>
    <property type="match status" value="1"/>
</dbReference>
<proteinExistence type="predicted"/>
<name>A0A081C8V8_VECG1</name>
<evidence type="ECO:0000313" key="4">
    <source>
        <dbReference type="Proteomes" id="UP000030661"/>
    </source>
</evidence>
<feature type="transmembrane region" description="Helical" evidence="1">
    <location>
        <begin position="61"/>
        <end position="85"/>
    </location>
</feature>
<keyword evidence="4" id="KW-1185">Reference proteome</keyword>
<dbReference type="AlphaFoldDB" id="A0A081C8V8"/>
<keyword evidence="1" id="KW-0472">Membrane</keyword>
<dbReference type="SUPFAM" id="SSF52540">
    <property type="entry name" value="P-loop containing nucleoside triphosphate hydrolases"/>
    <property type="match status" value="1"/>
</dbReference>
<keyword evidence="1" id="KW-0812">Transmembrane</keyword>
<dbReference type="InterPro" id="IPR027417">
    <property type="entry name" value="P-loop_NTPase"/>
</dbReference>
<dbReference type="STRING" id="1499967.U27_00911"/>
<dbReference type="PROSITE" id="PS50943">
    <property type="entry name" value="HTH_CROC1"/>
    <property type="match status" value="1"/>
</dbReference>
<keyword evidence="1" id="KW-1133">Transmembrane helix</keyword>
<sequence length="566" mass="63728">MRIQQLRGIVILVSIILVTVLYAMIFKRPQPTDPALQYARIRYQIEEFEQKRATLKRNSLLKFYGSVGVLITINTCLLILVSGYIRAKLKAASVCQTHIGQHSVIPIHYKDLQRFYPIAVNLSLAEIEASLSTSHETAYQISRQMLEDMTNYTHTISGKHEKYAFAGDTLDRLQSPLSLSLIAPTCAALLHEGMLAPGKPLLIGYSQGQPQYRTLQDLKSMAIAGWQGSGKTLSTAYLIAASVLAYGAWVYVIDPHKHHPESLSSLISPLETSGLVSIINPFHTPALIQNLHRILDRRLAGEESGEPPILLVIDELARLVQMDCFEELLAFLERCTEETRKANITFLGSSPKWTARYFRGRADIRGCMNSMLIHKTKPSQADLLLEDAHDKQLVKQLQRPGEAILATDYAPPILVSIPLCTRSDIHTVAALVKEQHVKSKSQDFSEREFQYSVQGKNLVELDETMTTELKQAAIPFEKTSTQPGYARPKVVRPGQLSLEMLQEQLKLLKQRYPNLTQAEIAREAGLSPSLLSKILNGQRPLKEEYQWRLSEVLRRYQKQEKHAMVG</sequence>
<dbReference type="HOGENOM" id="CLU_478722_0_0_0"/>
<dbReference type="SUPFAM" id="SSF47413">
    <property type="entry name" value="lambda repressor-like DNA-binding domains"/>
    <property type="match status" value="1"/>
</dbReference>
<dbReference type="InterPro" id="IPR049945">
    <property type="entry name" value="AAA_22"/>
</dbReference>
<feature type="domain" description="HTH cro/C1-type" evidence="2">
    <location>
        <begin position="505"/>
        <end position="553"/>
    </location>
</feature>
<dbReference type="GO" id="GO:0016887">
    <property type="term" value="F:ATP hydrolysis activity"/>
    <property type="evidence" value="ECO:0007669"/>
    <property type="project" value="InterPro"/>
</dbReference>
<dbReference type="CDD" id="cd00093">
    <property type="entry name" value="HTH_XRE"/>
    <property type="match status" value="1"/>
</dbReference>
<feature type="transmembrane region" description="Helical" evidence="1">
    <location>
        <begin position="6"/>
        <end position="26"/>
    </location>
</feature>
<dbReference type="Pfam" id="PF13401">
    <property type="entry name" value="AAA_22"/>
    <property type="match status" value="1"/>
</dbReference>